<evidence type="ECO:0000256" key="7">
    <source>
        <dbReference type="SAM" id="Phobius"/>
    </source>
</evidence>
<dbReference type="KEGG" id="slom:PXH66_21975"/>
<dbReference type="AlphaFoldDB" id="A0AAE9ZVP1"/>
<comment type="subcellular location">
    <subcellularLocation>
        <location evidence="1">Cell membrane</location>
        <topology evidence="1">Multi-pass membrane protein</topology>
    </subcellularLocation>
</comment>
<accession>A0AAE9ZVP1</accession>
<feature type="transmembrane region" description="Helical" evidence="7">
    <location>
        <begin position="176"/>
        <end position="197"/>
    </location>
</feature>
<dbReference type="EMBL" id="CP119075">
    <property type="protein sequence ID" value="WED65026.1"/>
    <property type="molecule type" value="Genomic_DNA"/>
</dbReference>
<evidence type="ECO:0000256" key="4">
    <source>
        <dbReference type="ARBA" id="ARBA00022989"/>
    </source>
</evidence>
<evidence type="ECO:0000259" key="8">
    <source>
        <dbReference type="PROSITE" id="PS50850"/>
    </source>
</evidence>
<feature type="transmembrane region" description="Helical" evidence="7">
    <location>
        <begin position="218"/>
        <end position="241"/>
    </location>
</feature>
<feature type="transmembrane region" description="Helical" evidence="7">
    <location>
        <begin position="21"/>
        <end position="39"/>
    </location>
</feature>
<dbReference type="RefSeq" id="WP_330928378.1">
    <property type="nucleotide sequence ID" value="NZ_CP119075.1"/>
</dbReference>
<feature type="compositionally biased region" description="Low complexity" evidence="6">
    <location>
        <begin position="417"/>
        <end position="430"/>
    </location>
</feature>
<feature type="domain" description="Major facilitator superfamily (MFS) profile" evidence="8">
    <location>
        <begin position="20"/>
        <end position="401"/>
    </location>
</feature>
<dbReference type="PANTHER" id="PTHR43124:SF3">
    <property type="entry name" value="CHLORAMPHENICOL EFFLUX PUMP RV0191"/>
    <property type="match status" value="1"/>
</dbReference>
<keyword evidence="4 7" id="KW-1133">Transmembrane helix</keyword>
<gene>
    <name evidence="9" type="ORF">PXH66_21975</name>
</gene>
<feature type="transmembrane region" description="Helical" evidence="7">
    <location>
        <begin position="309"/>
        <end position="327"/>
    </location>
</feature>
<evidence type="ECO:0000313" key="10">
    <source>
        <dbReference type="Proteomes" id="UP001218638"/>
    </source>
</evidence>
<dbReference type="SUPFAM" id="SSF103473">
    <property type="entry name" value="MFS general substrate transporter"/>
    <property type="match status" value="1"/>
</dbReference>
<proteinExistence type="predicted"/>
<feature type="region of interest" description="Disordered" evidence="6">
    <location>
        <begin position="417"/>
        <end position="436"/>
    </location>
</feature>
<dbReference type="InterPro" id="IPR020846">
    <property type="entry name" value="MFS_dom"/>
</dbReference>
<evidence type="ECO:0000256" key="1">
    <source>
        <dbReference type="ARBA" id="ARBA00004651"/>
    </source>
</evidence>
<dbReference type="GO" id="GO:0005886">
    <property type="term" value="C:plasma membrane"/>
    <property type="evidence" value="ECO:0007669"/>
    <property type="project" value="UniProtKB-SubCell"/>
</dbReference>
<evidence type="ECO:0000256" key="2">
    <source>
        <dbReference type="ARBA" id="ARBA00022475"/>
    </source>
</evidence>
<dbReference type="PROSITE" id="PS50850">
    <property type="entry name" value="MFS"/>
    <property type="match status" value="1"/>
</dbReference>
<evidence type="ECO:0000256" key="3">
    <source>
        <dbReference type="ARBA" id="ARBA00022692"/>
    </source>
</evidence>
<dbReference type="Pfam" id="PF07690">
    <property type="entry name" value="MFS_1"/>
    <property type="match status" value="2"/>
</dbReference>
<dbReference type="Gene3D" id="1.20.1250.20">
    <property type="entry name" value="MFS general substrate transporter like domains"/>
    <property type="match status" value="1"/>
</dbReference>
<feature type="transmembrane region" description="Helical" evidence="7">
    <location>
        <begin position="90"/>
        <end position="110"/>
    </location>
</feature>
<evidence type="ECO:0000313" key="9">
    <source>
        <dbReference type="EMBL" id="WED65026.1"/>
    </source>
</evidence>
<feature type="transmembrane region" description="Helical" evidence="7">
    <location>
        <begin position="348"/>
        <end position="370"/>
    </location>
</feature>
<evidence type="ECO:0000256" key="5">
    <source>
        <dbReference type="ARBA" id="ARBA00023136"/>
    </source>
</evidence>
<evidence type="ECO:0000256" key="6">
    <source>
        <dbReference type="SAM" id="MobiDB-lite"/>
    </source>
</evidence>
<keyword evidence="10" id="KW-1185">Reference proteome</keyword>
<feature type="transmembrane region" description="Helical" evidence="7">
    <location>
        <begin position="382"/>
        <end position="400"/>
    </location>
</feature>
<dbReference type="InterPro" id="IPR050189">
    <property type="entry name" value="MFS_Efflux_Transporters"/>
</dbReference>
<feature type="transmembrane region" description="Helical" evidence="7">
    <location>
        <begin position="285"/>
        <end position="303"/>
    </location>
</feature>
<feature type="transmembrane region" description="Helical" evidence="7">
    <location>
        <begin position="59"/>
        <end position="78"/>
    </location>
</feature>
<keyword evidence="3 7" id="KW-0812">Transmembrane</keyword>
<dbReference type="PANTHER" id="PTHR43124">
    <property type="entry name" value="PURINE EFFLUX PUMP PBUE"/>
    <property type="match status" value="1"/>
</dbReference>
<feature type="transmembrane region" description="Helical" evidence="7">
    <location>
        <begin position="116"/>
        <end position="136"/>
    </location>
</feature>
<protein>
    <submittedName>
        <fullName evidence="9">MFS transporter</fullName>
    </submittedName>
</protein>
<dbReference type="CDD" id="cd17324">
    <property type="entry name" value="MFS_NepI_like"/>
    <property type="match status" value="1"/>
</dbReference>
<keyword evidence="2" id="KW-1003">Cell membrane</keyword>
<dbReference type="GO" id="GO:0022857">
    <property type="term" value="F:transmembrane transporter activity"/>
    <property type="evidence" value="ECO:0007669"/>
    <property type="project" value="InterPro"/>
</dbReference>
<dbReference type="InterPro" id="IPR036259">
    <property type="entry name" value="MFS_trans_sf"/>
</dbReference>
<sequence>MNSDPAAPVAILPARRERTMLITLAAVQFTNIMDFMIMMPLGAQLMEVFAINPTQFSRLVAAYGLAAATSGFAGGFVLDRFDRKRALMVMYAAFAVATLACALAPTYLTLLLARVAAGACGGLVGSILTAMVGDVIPPERRGRAMSVVMSSFPLASIFGVPVGIMLATAFEWHAPFMLLAASSAIIWPVAARVLPAVPSHKSAQSPLAQMRVILFHPIHRRGLALGAMLVFAGASIVPFMAPSMVLNVGVSETQLPLIYLAGGVCTFFSMPFLGRMTDRFDKWHVLLVTTIPAALSVFILTHLPAVPLPIALAVAALFFVGMSGRFPPTMAMITNAVEDRYRGGFMSVISAVQQAAAGVASITAGLLVSTSANGRLVGYPRAGYVSLTAFVITVWLGWRLRQIAPFAARNPATNHVAAATPPSAGPAANAVDDPTR</sequence>
<feature type="transmembrane region" description="Helical" evidence="7">
    <location>
        <begin position="148"/>
        <end position="170"/>
    </location>
</feature>
<name>A0AAE9ZVP1_9BACT</name>
<reference evidence="9" key="1">
    <citation type="submission" date="2023-03" db="EMBL/GenBank/DDBJ databases">
        <title>Lomoglobus Profundus gen. nov., sp. nov., a novel member of the phylum Verrucomicrobia, isolated from deep-marine sediment of South China Sea.</title>
        <authorList>
            <person name="Ahmad T."/>
            <person name="Ishaq S.E."/>
            <person name="Wang F."/>
        </authorList>
    </citation>
    <scope>NUCLEOTIDE SEQUENCE</scope>
    <source>
        <strain evidence="9">LMO-M01</strain>
    </source>
</reference>
<keyword evidence="5 7" id="KW-0472">Membrane</keyword>
<organism evidence="9 10">
    <name type="scientific">Synoicihabitans lomoniglobus</name>
    <dbReference type="NCBI Taxonomy" id="2909285"/>
    <lineage>
        <taxon>Bacteria</taxon>
        <taxon>Pseudomonadati</taxon>
        <taxon>Verrucomicrobiota</taxon>
        <taxon>Opitutia</taxon>
        <taxon>Opitutales</taxon>
        <taxon>Opitutaceae</taxon>
        <taxon>Synoicihabitans</taxon>
    </lineage>
</organism>
<feature type="transmembrane region" description="Helical" evidence="7">
    <location>
        <begin position="253"/>
        <end position="273"/>
    </location>
</feature>
<dbReference type="InterPro" id="IPR011701">
    <property type="entry name" value="MFS"/>
</dbReference>
<dbReference type="Proteomes" id="UP001218638">
    <property type="component" value="Chromosome"/>
</dbReference>